<dbReference type="EMBL" id="KE646986">
    <property type="protein sequence ID" value="EQB62133.1"/>
    <property type="molecule type" value="Genomic_DNA"/>
</dbReference>
<sequence>MSKVNHMLYFYIVVICLKFHTFYIMCSLNNFDKIELIKLTPLQQIEINILLQDLTPGFILETYLIDPTNTNTCYLFIENTTTKEIKHYDMFLDNKQSFNSIKDKILYGDLSINNIFNFVFKDTLNIHHEVAILNNSSTIYDITIYNRFIKLIINKYSALIHILDSSFKNEITLNDIFLKISSIDTNLVCQVLTKYLNLEHKFSKTKKYNNCCFSKYYKKIEHFESYIFKNYLDQKIIFI</sequence>
<reference evidence="2 3" key="1">
    <citation type="journal article" date="2013" name="BMC Genomics">
        <title>Genome sequencing and comparative genomics of honey bee microsporidia, Nosema apis reveal novel insights into host-parasite interactions.</title>
        <authorList>
            <person name="Chen Yp."/>
            <person name="Pettis J.S."/>
            <person name="Zhao Y."/>
            <person name="Liu X."/>
            <person name="Tallon L.J."/>
            <person name="Sadzewicz L.D."/>
            <person name="Li R."/>
            <person name="Zheng H."/>
            <person name="Huang S."/>
            <person name="Zhang X."/>
            <person name="Hamilton M.C."/>
            <person name="Pernal S.F."/>
            <person name="Melathopoulos A.P."/>
            <person name="Yan X."/>
            <person name="Evans J.D."/>
        </authorList>
    </citation>
    <scope>NUCLEOTIDE SEQUENCE [LARGE SCALE GENOMIC DNA]</scope>
    <source>
        <strain evidence="2 3">BRL 01</strain>
    </source>
</reference>
<evidence type="ECO:0000313" key="2">
    <source>
        <dbReference type="EMBL" id="EQB62133.1"/>
    </source>
</evidence>
<keyword evidence="1" id="KW-0812">Transmembrane</keyword>
<gene>
    <name evidence="2" type="ORF">NAPIS_ORF00290</name>
</gene>
<keyword evidence="3" id="KW-1185">Reference proteome</keyword>
<keyword evidence="1" id="KW-0472">Membrane</keyword>
<dbReference type="HOGENOM" id="CLU_101457_0_0_1"/>
<name>T0LCV0_9MICR</name>
<dbReference type="VEuPathDB" id="MicrosporidiaDB:NAPIS_ORF00290"/>
<proteinExistence type="predicted"/>
<evidence type="ECO:0000313" key="3">
    <source>
        <dbReference type="Proteomes" id="UP000053780"/>
    </source>
</evidence>
<protein>
    <submittedName>
        <fullName evidence="2">Uncharacterized protein</fullName>
    </submittedName>
</protein>
<organism evidence="2 3">
    <name type="scientific">Vairimorpha apis BRL 01</name>
    <dbReference type="NCBI Taxonomy" id="1037528"/>
    <lineage>
        <taxon>Eukaryota</taxon>
        <taxon>Fungi</taxon>
        <taxon>Fungi incertae sedis</taxon>
        <taxon>Microsporidia</taxon>
        <taxon>Nosematidae</taxon>
        <taxon>Vairimorpha</taxon>
    </lineage>
</organism>
<evidence type="ECO:0000256" key="1">
    <source>
        <dbReference type="SAM" id="Phobius"/>
    </source>
</evidence>
<dbReference type="Proteomes" id="UP000053780">
    <property type="component" value="Unassembled WGS sequence"/>
</dbReference>
<feature type="transmembrane region" description="Helical" evidence="1">
    <location>
        <begin position="7"/>
        <end position="25"/>
    </location>
</feature>
<dbReference type="AlphaFoldDB" id="T0LCV0"/>
<keyword evidence="1" id="KW-1133">Transmembrane helix</keyword>
<accession>T0LCV0</accession>